<dbReference type="Pfam" id="PF00053">
    <property type="entry name" value="EGF_laminin"/>
    <property type="match status" value="2"/>
</dbReference>
<keyword evidence="3" id="KW-0677">Repeat</keyword>
<keyword evidence="2" id="KW-0732">Signal</keyword>
<dbReference type="EMBL" id="CAAALY010272074">
    <property type="protein sequence ID" value="VEL42007.1"/>
    <property type="molecule type" value="Genomic_DNA"/>
</dbReference>
<dbReference type="Proteomes" id="UP000784294">
    <property type="component" value="Unassembled WGS sequence"/>
</dbReference>
<dbReference type="InterPro" id="IPR052108">
    <property type="entry name" value="MEGF/SIB"/>
</dbReference>
<dbReference type="Gene3D" id="2.170.300.10">
    <property type="entry name" value="Tie2 ligand-binding domain superfamily"/>
    <property type="match status" value="1"/>
</dbReference>
<evidence type="ECO:0000313" key="7">
    <source>
        <dbReference type="EMBL" id="VEL42007.1"/>
    </source>
</evidence>
<dbReference type="PROSITE" id="PS00022">
    <property type="entry name" value="EGF_1"/>
    <property type="match status" value="2"/>
</dbReference>
<comment type="caution">
    <text evidence="5">Lacks conserved residue(s) required for the propagation of feature annotation.</text>
</comment>
<dbReference type="AlphaFoldDB" id="A0A3S5CRE2"/>
<dbReference type="SMART" id="SM00181">
    <property type="entry name" value="EGF"/>
    <property type="match status" value="2"/>
</dbReference>
<evidence type="ECO:0000256" key="5">
    <source>
        <dbReference type="PROSITE-ProRule" id="PRU00076"/>
    </source>
</evidence>
<evidence type="ECO:0000259" key="6">
    <source>
        <dbReference type="PROSITE" id="PS50026"/>
    </source>
</evidence>
<evidence type="ECO:0000256" key="3">
    <source>
        <dbReference type="ARBA" id="ARBA00022737"/>
    </source>
</evidence>
<evidence type="ECO:0000256" key="2">
    <source>
        <dbReference type="ARBA" id="ARBA00022729"/>
    </source>
</evidence>
<keyword evidence="8" id="KW-1185">Reference proteome</keyword>
<dbReference type="CDD" id="cd00055">
    <property type="entry name" value="EGF_Lam"/>
    <property type="match status" value="1"/>
</dbReference>
<dbReference type="InterPro" id="IPR000742">
    <property type="entry name" value="EGF"/>
</dbReference>
<dbReference type="SMART" id="SM00180">
    <property type="entry name" value="EGF_Lam"/>
    <property type="match status" value="2"/>
</dbReference>
<accession>A0A3S5CRE2</accession>
<evidence type="ECO:0000256" key="1">
    <source>
        <dbReference type="ARBA" id="ARBA00022536"/>
    </source>
</evidence>
<dbReference type="PANTHER" id="PTHR24035">
    <property type="entry name" value="MULTIPLE EPIDERMAL GROWTH FACTOR-LIKE DOMAINS PROTEIN"/>
    <property type="match status" value="1"/>
</dbReference>
<dbReference type="PRINTS" id="PR00011">
    <property type="entry name" value="EGFLAMININ"/>
</dbReference>
<protein>
    <recommendedName>
        <fullName evidence="6">EGF-like domain-containing protein</fullName>
    </recommendedName>
</protein>
<keyword evidence="4 5" id="KW-1015">Disulfide bond</keyword>
<organism evidence="7 8">
    <name type="scientific">Protopolystoma xenopodis</name>
    <dbReference type="NCBI Taxonomy" id="117903"/>
    <lineage>
        <taxon>Eukaryota</taxon>
        <taxon>Metazoa</taxon>
        <taxon>Spiralia</taxon>
        <taxon>Lophotrochozoa</taxon>
        <taxon>Platyhelminthes</taxon>
        <taxon>Monogenea</taxon>
        <taxon>Polyopisthocotylea</taxon>
        <taxon>Polystomatidea</taxon>
        <taxon>Polystomatidae</taxon>
        <taxon>Protopolystoma</taxon>
    </lineage>
</organism>
<name>A0A3S5CRE2_9PLAT</name>
<dbReference type="PROSITE" id="PS01186">
    <property type="entry name" value="EGF_2"/>
    <property type="match status" value="1"/>
</dbReference>
<keyword evidence="1 5" id="KW-0245">EGF-like domain</keyword>
<dbReference type="OrthoDB" id="409374at2759"/>
<dbReference type="PANTHER" id="PTHR24035:SF109">
    <property type="entry name" value="PROTEIN DRAPER"/>
    <property type="match status" value="1"/>
</dbReference>
<sequence>MLLHRHDKCLSGSLFWRQVCTCENEATCDPVTGICRCPAGYFGPFCQHPCPPGRWGEACIRVCDCLNAVGLGTCDAATGRCRCRPGFMGERCEKGS</sequence>
<evidence type="ECO:0000256" key="4">
    <source>
        <dbReference type="ARBA" id="ARBA00023157"/>
    </source>
</evidence>
<dbReference type="InterPro" id="IPR002049">
    <property type="entry name" value="LE_dom"/>
</dbReference>
<comment type="caution">
    <text evidence="7">The sequence shown here is derived from an EMBL/GenBank/DDBJ whole genome shotgun (WGS) entry which is preliminary data.</text>
</comment>
<reference evidence="7" key="1">
    <citation type="submission" date="2018-11" db="EMBL/GenBank/DDBJ databases">
        <authorList>
            <consortium name="Pathogen Informatics"/>
        </authorList>
    </citation>
    <scope>NUCLEOTIDE SEQUENCE</scope>
</reference>
<gene>
    <name evidence="7" type="ORF">PXEA_LOCUS35447</name>
</gene>
<proteinExistence type="predicted"/>
<dbReference type="FunFam" id="2.170.300.10:FF:000041">
    <property type="entry name" value="Tyrosine protein kinase receptor tie-1, putative"/>
    <property type="match status" value="1"/>
</dbReference>
<feature type="domain" description="EGF-like" evidence="6">
    <location>
        <begin position="16"/>
        <end position="47"/>
    </location>
</feature>
<feature type="disulfide bond" evidence="5">
    <location>
        <begin position="37"/>
        <end position="46"/>
    </location>
</feature>
<evidence type="ECO:0000313" key="8">
    <source>
        <dbReference type="Proteomes" id="UP000784294"/>
    </source>
</evidence>
<dbReference type="PROSITE" id="PS50026">
    <property type="entry name" value="EGF_3"/>
    <property type="match status" value="1"/>
</dbReference>